<evidence type="ECO:0000313" key="4">
    <source>
        <dbReference type="Proteomes" id="UP000031737"/>
    </source>
</evidence>
<dbReference type="OrthoDB" id="76265at2759"/>
<name>A0A061IZ48_TRYRA</name>
<dbReference type="PANTHER" id="PTHR34496:SF7">
    <property type="entry name" value="GLYCOSYLTRANSFERASE (GLCNAC)"/>
    <property type="match status" value="1"/>
</dbReference>
<accession>A0A061IZ48</accession>
<dbReference type="EMBL" id="AUPL01003864">
    <property type="protein sequence ID" value="ESL08433.1"/>
    <property type="molecule type" value="Genomic_DNA"/>
</dbReference>
<dbReference type="AlphaFoldDB" id="A0A061IZ48"/>
<evidence type="ECO:0000313" key="3">
    <source>
        <dbReference type="EMBL" id="ESL08433.1"/>
    </source>
</evidence>
<reference evidence="3 4" key="1">
    <citation type="submission" date="2013-07" db="EMBL/GenBank/DDBJ databases">
        <authorList>
            <person name="Stoco P.H."/>
            <person name="Wagner G."/>
            <person name="Gerber A."/>
            <person name="Zaha A."/>
            <person name="Thompson C."/>
            <person name="Bartholomeu D.C."/>
            <person name="Luckemeyer D.D."/>
            <person name="Bahia D."/>
            <person name="Loreto E."/>
            <person name="Prestes E.B."/>
            <person name="Lima F.M."/>
            <person name="Rodrigues-Luiz G."/>
            <person name="Vallejo G.A."/>
            <person name="Filho J.F."/>
            <person name="Monteiro K.M."/>
            <person name="Tyler K.M."/>
            <person name="de Almeida L.G."/>
            <person name="Ortiz M.F."/>
            <person name="Siervo M.A."/>
            <person name="de Moraes M.H."/>
            <person name="Cunha O.L."/>
            <person name="Mendonca-Neto R."/>
            <person name="Silva R."/>
            <person name="Teixeira S.M."/>
            <person name="Murta S.M."/>
            <person name="Sincero T.C."/>
            <person name="Mendes T.A."/>
            <person name="Urmenyi T.P."/>
            <person name="Silva V.G."/>
            <person name="da Rocha W.D."/>
            <person name="Andersson B."/>
            <person name="Romanha A.J."/>
            <person name="Steindel M."/>
            <person name="de Vasconcelos A.T."/>
            <person name="Grisard E.C."/>
        </authorList>
    </citation>
    <scope>NUCLEOTIDE SEQUENCE [LARGE SCALE GENOMIC DNA]</scope>
    <source>
        <strain evidence="3 4">SC58</strain>
    </source>
</reference>
<sequence>MKRSVRLFVLLTIVVLLVLLSIVMSGPAVDEMGADYMDVEDDAHELEHQTRLTHHDMVGMQRQIERSKQSVLLHAKGLLSLLQRFSDEITIDATNARPGEVARSVTNSLKTPEAILSQYYGTELLRLNNLHEKDLDAGYAENVVHSDTYWSPSHVTRRGYGLEGSIFVGVTHSQEAASSSEVETACAATVRSLYEAARWPAAVFTGVVDVTLLTTPTPRGTTASTASSKKTETQSPEETPAWTPTPPPTSVCVPRAYLLPSCAERASFCPADNIGVRQVQVGPTSAGTVGAAGNARRRRMHPLFSSVAAQRYATLALYRGETYVMFIAAGLQLVFKWDVLTRILWLQLPSRHAVLSQTPVPISRQAVRAAWDAVVVKHVEGIIAATKQFPNVTAEGAPRSNLSEEKLGNGVDRWLESIRWTLNLKAVQLQLAKDAAAGSGEKEPTGNEKDTGMREEDVVSYIFHHDAAVFRHTKEQAPTTGGATPMKEGLTPGAASRRDIQLYWLRQFYETLRGALMNEVVEQNTTSCLSGLQMKEPKSRQYGESVFRLHATRVKRLSHAMEDPRYMRPSPFHACGRKGASACPDLSEAKDVCHTDAMLPYLRQSWVTTDFLFTRAEAFVDLPREGGDDYGGPTNADTVRLDPYLSFVGADEEAVLLSARLWTHGWDLFSATEPVAFVVAQPRTEAASDVNAYTLSPTQQRLREQSVARLRHILFGKTGTAGAAPNVEAAALRDVEHYGLGERRSKEKLFYFSGLQEATQREGLVEPDTAAQHAEESICPAFFCRGSQS</sequence>
<gene>
    <name evidence="3" type="ORF">TRSC58_03864</name>
</gene>
<protein>
    <submittedName>
        <fullName evidence="3">Uncharacterized protein</fullName>
    </submittedName>
</protein>
<feature type="signal peptide" evidence="2">
    <location>
        <begin position="1"/>
        <end position="25"/>
    </location>
</feature>
<evidence type="ECO:0000256" key="2">
    <source>
        <dbReference type="SAM" id="SignalP"/>
    </source>
</evidence>
<proteinExistence type="predicted"/>
<evidence type="ECO:0000256" key="1">
    <source>
        <dbReference type="SAM" id="MobiDB-lite"/>
    </source>
</evidence>
<keyword evidence="4" id="KW-1185">Reference proteome</keyword>
<comment type="caution">
    <text evidence="3">The sequence shown here is derived from an EMBL/GenBank/DDBJ whole genome shotgun (WGS) entry which is preliminary data.</text>
</comment>
<dbReference type="PANTHER" id="PTHR34496">
    <property type="entry name" value="GLCNAC TRANSFERASE-RELATED"/>
    <property type="match status" value="1"/>
</dbReference>
<dbReference type="Proteomes" id="UP000031737">
    <property type="component" value="Unassembled WGS sequence"/>
</dbReference>
<organism evidence="3 4">
    <name type="scientific">Trypanosoma rangeli SC58</name>
    <dbReference type="NCBI Taxonomy" id="429131"/>
    <lineage>
        <taxon>Eukaryota</taxon>
        <taxon>Discoba</taxon>
        <taxon>Euglenozoa</taxon>
        <taxon>Kinetoplastea</taxon>
        <taxon>Metakinetoplastina</taxon>
        <taxon>Trypanosomatida</taxon>
        <taxon>Trypanosomatidae</taxon>
        <taxon>Trypanosoma</taxon>
        <taxon>Herpetosoma</taxon>
    </lineage>
</organism>
<dbReference type="Pfam" id="PF11397">
    <property type="entry name" value="GlcNAc"/>
    <property type="match status" value="2"/>
</dbReference>
<keyword evidence="2" id="KW-0732">Signal</keyword>
<dbReference type="InterPro" id="IPR021067">
    <property type="entry name" value="Glycosyltransferase"/>
</dbReference>
<dbReference type="VEuPathDB" id="TriTrypDB:TRSC58_03864"/>
<feature type="region of interest" description="Disordered" evidence="1">
    <location>
        <begin position="215"/>
        <end position="247"/>
    </location>
</feature>
<feature type="compositionally biased region" description="Low complexity" evidence="1">
    <location>
        <begin position="215"/>
        <end position="228"/>
    </location>
</feature>
<feature type="chain" id="PRO_5001601214" evidence="2">
    <location>
        <begin position="26"/>
        <end position="789"/>
    </location>
</feature>